<keyword evidence="5 8" id="KW-0863">Zinc-finger</keyword>
<keyword evidence="6" id="KW-0833">Ubl conjugation pathway</keyword>
<evidence type="ECO:0000256" key="5">
    <source>
        <dbReference type="ARBA" id="ARBA00022771"/>
    </source>
</evidence>
<organism evidence="11 12">
    <name type="scientific">Pelobates cultripes</name>
    <name type="common">Western spadefoot toad</name>
    <dbReference type="NCBI Taxonomy" id="61616"/>
    <lineage>
        <taxon>Eukaryota</taxon>
        <taxon>Metazoa</taxon>
        <taxon>Chordata</taxon>
        <taxon>Craniata</taxon>
        <taxon>Vertebrata</taxon>
        <taxon>Euteleostomi</taxon>
        <taxon>Amphibia</taxon>
        <taxon>Batrachia</taxon>
        <taxon>Anura</taxon>
        <taxon>Pelobatoidea</taxon>
        <taxon>Pelobatidae</taxon>
        <taxon>Pelobates</taxon>
    </lineage>
</organism>
<proteinExistence type="predicted"/>
<evidence type="ECO:0000256" key="4">
    <source>
        <dbReference type="ARBA" id="ARBA00022723"/>
    </source>
</evidence>
<dbReference type="Pfam" id="PF13639">
    <property type="entry name" value="zf-RING_2"/>
    <property type="match status" value="1"/>
</dbReference>
<name>A0AAD1TA88_PELCU</name>
<evidence type="ECO:0000256" key="2">
    <source>
        <dbReference type="ARBA" id="ARBA00012483"/>
    </source>
</evidence>
<keyword evidence="9" id="KW-0812">Transmembrane</keyword>
<dbReference type="CDD" id="cd16469">
    <property type="entry name" value="RING-H2_RNF24-like"/>
    <property type="match status" value="1"/>
</dbReference>
<feature type="transmembrane region" description="Helical" evidence="9">
    <location>
        <begin position="25"/>
        <end position="48"/>
    </location>
</feature>
<gene>
    <name evidence="11" type="ORF">PECUL_23A056610</name>
</gene>
<dbReference type="InterPro" id="IPR001841">
    <property type="entry name" value="Znf_RING"/>
</dbReference>
<evidence type="ECO:0000256" key="7">
    <source>
        <dbReference type="ARBA" id="ARBA00022833"/>
    </source>
</evidence>
<evidence type="ECO:0000256" key="6">
    <source>
        <dbReference type="ARBA" id="ARBA00022786"/>
    </source>
</evidence>
<dbReference type="EMBL" id="OW240922">
    <property type="protein sequence ID" value="CAH2322455.1"/>
    <property type="molecule type" value="Genomic_DNA"/>
</dbReference>
<dbReference type="EC" id="2.3.2.27" evidence="2"/>
<evidence type="ECO:0000313" key="12">
    <source>
        <dbReference type="Proteomes" id="UP001295444"/>
    </source>
</evidence>
<dbReference type="Gene3D" id="3.30.40.10">
    <property type="entry name" value="Zinc/RING finger domain, C3HC4 (zinc finger)"/>
    <property type="match status" value="1"/>
</dbReference>
<keyword evidence="7" id="KW-0862">Zinc</keyword>
<reference evidence="11" key="1">
    <citation type="submission" date="2022-03" db="EMBL/GenBank/DDBJ databases">
        <authorList>
            <person name="Alioto T."/>
            <person name="Alioto T."/>
            <person name="Gomez Garrido J."/>
        </authorList>
    </citation>
    <scope>NUCLEOTIDE SEQUENCE</scope>
</reference>
<evidence type="ECO:0000313" key="11">
    <source>
        <dbReference type="EMBL" id="CAH2322455.1"/>
    </source>
</evidence>
<dbReference type="GO" id="GO:0008270">
    <property type="term" value="F:zinc ion binding"/>
    <property type="evidence" value="ECO:0007669"/>
    <property type="project" value="UniProtKB-KW"/>
</dbReference>
<dbReference type="SUPFAM" id="SSF57850">
    <property type="entry name" value="RING/U-box"/>
    <property type="match status" value="1"/>
</dbReference>
<dbReference type="PANTHER" id="PTHR22937:SF224">
    <property type="entry name" value="E3 UBIQUITIN-PROTEIN LIGASE MBR1-RELATED"/>
    <property type="match status" value="1"/>
</dbReference>
<dbReference type="InterPro" id="IPR013083">
    <property type="entry name" value="Znf_RING/FYVE/PHD"/>
</dbReference>
<evidence type="ECO:0000256" key="9">
    <source>
        <dbReference type="SAM" id="Phobius"/>
    </source>
</evidence>
<keyword evidence="9" id="KW-1133">Transmembrane helix</keyword>
<keyword evidence="9" id="KW-0472">Membrane</keyword>
<dbReference type="InterPro" id="IPR045191">
    <property type="entry name" value="MBR1/2-like"/>
</dbReference>
<dbReference type="GO" id="GO:0061630">
    <property type="term" value="F:ubiquitin protein ligase activity"/>
    <property type="evidence" value="ECO:0007669"/>
    <property type="project" value="UniProtKB-EC"/>
</dbReference>
<keyword evidence="3" id="KW-0808">Transferase</keyword>
<comment type="catalytic activity">
    <reaction evidence="1">
        <text>S-ubiquitinyl-[E2 ubiquitin-conjugating enzyme]-L-cysteine + [acceptor protein]-L-lysine = [E2 ubiquitin-conjugating enzyme]-L-cysteine + N(6)-ubiquitinyl-[acceptor protein]-L-lysine.</text>
        <dbReference type="EC" id="2.3.2.27"/>
    </reaction>
</comment>
<dbReference type="Proteomes" id="UP001295444">
    <property type="component" value="Chromosome 11"/>
</dbReference>
<keyword evidence="4" id="KW-0479">Metal-binding</keyword>
<feature type="domain" description="RING-type" evidence="10">
    <location>
        <begin position="80"/>
        <end position="121"/>
    </location>
</feature>
<evidence type="ECO:0000259" key="10">
    <source>
        <dbReference type="PROSITE" id="PS50089"/>
    </source>
</evidence>
<sequence>MFADHRPLQKFNMTREAQSGVPLNLFVLVFGAGFLLLIVCLIFCCYFFRLKHQDQHRRRGYTKITLKENANKKNLVGQVCAVCLEEFKVKEELGVCQCNHAFHTKCLMKWLEVRNSCPMCNKIISGTIQTPSLELM</sequence>
<evidence type="ECO:0000256" key="3">
    <source>
        <dbReference type="ARBA" id="ARBA00022679"/>
    </source>
</evidence>
<dbReference type="AlphaFoldDB" id="A0AAD1TA88"/>
<keyword evidence="12" id="KW-1185">Reference proteome</keyword>
<evidence type="ECO:0000256" key="1">
    <source>
        <dbReference type="ARBA" id="ARBA00000900"/>
    </source>
</evidence>
<dbReference type="PROSITE" id="PS50089">
    <property type="entry name" value="ZF_RING_2"/>
    <property type="match status" value="1"/>
</dbReference>
<dbReference type="PANTHER" id="PTHR22937">
    <property type="entry name" value="E3 UBIQUITIN-PROTEIN LIGASE RNF165"/>
    <property type="match status" value="1"/>
</dbReference>
<accession>A0AAD1TA88</accession>
<evidence type="ECO:0000256" key="8">
    <source>
        <dbReference type="PROSITE-ProRule" id="PRU00175"/>
    </source>
</evidence>
<dbReference type="SMART" id="SM00184">
    <property type="entry name" value="RING"/>
    <property type="match status" value="1"/>
</dbReference>
<protein>
    <recommendedName>
        <fullName evidence="2">RING-type E3 ubiquitin transferase</fullName>
        <ecNumber evidence="2">2.3.2.27</ecNumber>
    </recommendedName>
</protein>